<feature type="domain" description="Transglycosylase SLT" evidence="2">
    <location>
        <begin position="77"/>
        <end position="183"/>
    </location>
</feature>
<sequence length="223" mass="24256">MALAAPARAELWGYVDGQGMAHLAGHQVDSRYSLVLGSAQTQREAAAQTQVPGKSDGGQGLLTWLEFAPEVKAVQPYLREAAARHGVDMELLKAVIAVESGYKHDAESKRGALGLMQLMPDAARRYGPVPRLSLSKNQLLDPRTNVLTGAKMLADLIKRFGRIDAALAAWNAGEGAVRRHSGRVPPFAETQAHVHLVLELYWALLQHSMPAQAQHLKIHKNEP</sequence>
<evidence type="ECO:0000313" key="4">
    <source>
        <dbReference type="Proteomes" id="UP000235916"/>
    </source>
</evidence>
<name>A0A2N8L1J1_9BURK</name>
<dbReference type="CDD" id="cd00254">
    <property type="entry name" value="LT-like"/>
    <property type="match status" value="1"/>
</dbReference>
<dbReference type="AlphaFoldDB" id="A0A2N8L1J1"/>
<dbReference type="InterPro" id="IPR008258">
    <property type="entry name" value="Transglycosylase_SLT_dom_1"/>
</dbReference>
<reference evidence="3 4" key="1">
    <citation type="submission" date="2018-01" db="EMBL/GenBank/DDBJ databases">
        <title>Draft genome sequence of Paucibacter aquatile CR182 isolated from freshwater of the Nakdong River.</title>
        <authorList>
            <person name="Choi A."/>
            <person name="Chung E.J."/>
        </authorList>
    </citation>
    <scope>NUCLEOTIDE SEQUENCE [LARGE SCALE GENOMIC DNA]</scope>
    <source>
        <strain evidence="3 4">CR182</strain>
    </source>
</reference>
<comment type="caution">
    <text evidence="3">The sequence shown here is derived from an EMBL/GenBank/DDBJ whole genome shotgun (WGS) entry which is preliminary data.</text>
</comment>
<dbReference type="SUPFAM" id="SSF53955">
    <property type="entry name" value="Lysozyme-like"/>
    <property type="match status" value="1"/>
</dbReference>
<dbReference type="PANTHER" id="PTHR37423:SF2">
    <property type="entry name" value="MEMBRANE-BOUND LYTIC MUREIN TRANSGLYCOSYLASE C"/>
    <property type="match status" value="1"/>
</dbReference>
<dbReference type="Proteomes" id="UP000235916">
    <property type="component" value="Unassembled WGS sequence"/>
</dbReference>
<dbReference type="Gene3D" id="1.10.530.10">
    <property type="match status" value="1"/>
</dbReference>
<evidence type="ECO:0000256" key="1">
    <source>
        <dbReference type="ARBA" id="ARBA00007734"/>
    </source>
</evidence>
<proteinExistence type="inferred from homology"/>
<comment type="similarity">
    <text evidence="1">Belongs to the transglycosylase Slt family.</text>
</comment>
<evidence type="ECO:0000259" key="2">
    <source>
        <dbReference type="Pfam" id="PF01464"/>
    </source>
</evidence>
<dbReference type="Pfam" id="PF01464">
    <property type="entry name" value="SLT"/>
    <property type="match status" value="1"/>
</dbReference>
<organism evidence="3 4">
    <name type="scientific">Kinneretia aquatilis</name>
    <dbReference type="NCBI Taxonomy" id="2070761"/>
    <lineage>
        <taxon>Bacteria</taxon>
        <taxon>Pseudomonadati</taxon>
        <taxon>Pseudomonadota</taxon>
        <taxon>Betaproteobacteria</taxon>
        <taxon>Burkholderiales</taxon>
        <taxon>Sphaerotilaceae</taxon>
        <taxon>Roseateles</taxon>
    </lineage>
</organism>
<dbReference type="EMBL" id="POSP01000003">
    <property type="protein sequence ID" value="PND39573.1"/>
    <property type="molecule type" value="Genomic_DNA"/>
</dbReference>
<dbReference type="PANTHER" id="PTHR37423">
    <property type="entry name" value="SOLUBLE LYTIC MUREIN TRANSGLYCOSYLASE-RELATED"/>
    <property type="match status" value="1"/>
</dbReference>
<accession>A0A2N8L1J1</accession>
<keyword evidence="4" id="KW-1185">Reference proteome</keyword>
<dbReference type="OrthoDB" id="9815002at2"/>
<protein>
    <submittedName>
        <fullName evidence="3">Lytic transglycosylase</fullName>
    </submittedName>
</protein>
<dbReference type="InterPro" id="IPR023346">
    <property type="entry name" value="Lysozyme-like_dom_sf"/>
</dbReference>
<evidence type="ECO:0000313" key="3">
    <source>
        <dbReference type="EMBL" id="PND39573.1"/>
    </source>
</evidence>
<gene>
    <name evidence="3" type="ORF">C1O66_05690</name>
</gene>